<sequence>MNKITKLSAISLLSLILLAGCSGKSDKETKESSSEKVETIEKDTTEKETVKKETFKPEDVDGGTFNIGSPSGNTADGDEIIIFYKKDTFGQGLSLYVEGFDGSKLTHIFVDGKEIDTEQFSHNQTDVILDSDELGKRSEELTEGEHTIQLVQFSEQDDSSSEPAVVKTQHYTVKDK</sequence>
<keyword evidence="2" id="KW-0732">Signal</keyword>
<dbReference type="Proteomes" id="UP000288490">
    <property type="component" value="Unassembled WGS sequence"/>
</dbReference>
<feature type="signal peptide" evidence="2">
    <location>
        <begin position="1"/>
        <end position="19"/>
    </location>
</feature>
<accession>A0A429ZNV1</accession>
<evidence type="ECO:0000313" key="4">
    <source>
        <dbReference type="Proteomes" id="UP000288490"/>
    </source>
</evidence>
<feature type="region of interest" description="Disordered" evidence="1">
    <location>
        <begin position="152"/>
        <end position="176"/>
    </location>
</feature>
<dbReference type="AlphaFoldDB" id="A0A429ZNV1"/>
<name>A0A429ZNV1_9ENTE</name>
<evidence type="ECO:0000256" key="1">
    <source>
        <dbReference type="SAM" id="MobiDB-lite"/>
    </source>
</evidence>
<dbReference type="PROSITE" id="PS51257">
    <property type="entry name" value="PROKAR_LIPOPROTEIN"/>
    <property type="match status" value="1"/>
</dbReference>
<evidence type="ECO:0000256" key="2">
    <source>
        <dbReference type="SAM" id="SignalP"/>
    </source>
</evidence>
<dbReference type="EMBL" id="NGJT01000004">
    <property type="protein sequence ID" value="RST95365.1"/>
    <property type="molecule type" value="Genomic_DNA"/>
</dbReference>
<feature type="chain" id="PRO_5039302128" description="Lipoprotein" evidence="2">
    <location>
        <begin position="20"/>
        <end position="176"/>
    </location>
</feature>
<keyword evidence="4" id="KW-1185">Reference proteome</keyword>
<protein>
    <recommendedName>
        <fullName evidence="5">Lipoprotein</fullName>
    </recommendedName>
</protein>
<reference evidence="3 4" key="1">
    <citation type="submission" date="2017-05" db="EMBL/GenBank/DDBJ databases">
        <title>Vagococcus spp. assemblies.</title>
        <authorList>
            <person name="Gulvik C.A."/>
        </authorList>
    </citation>
    <scope>NUCLEOTIDE SEQUENCE [LARGE SCALE GENOMIC DNA]</scope>
    <source>
        <strain evidence="3 4">SS1994</strain>
    </source>
</reference>
<evidence type="ECO:0000313" key="3">
    <source>
        <dbReference type="EMBL" id="RST95365.1"/>
    </source>
</evidence>
<organism evidence="3 4">
    <name type="scientific">Vagococcus bubulae</name>
    <dbReference type="NCBI Taxonomy" id="1977868"/>
    <lineage>
        <taxon>Bacteria</taxon>
        <taxon>Bacillati</taxon>
        <taxon>Bacillota</taxon>
        <taxon>Bacilli</taxon>
        <taxon>Lactobacillales</taxon>
        <taxon>Enterococcaceae</taxon>
        <taxon>Vagococcus</taxon>
    </lineage>
</organism>
<evidence type="ECO:0008006" key="5">
    <source>
        <dbReference type="Google" id="ProtNLM"/>
    </source>
</evidence>
<proteinExistence type="predicted"/>
<gene>
    <name evidence="3" type="ORF">CBF36_03785</name>
</gene>
<feature type="region of interest" description="Disordered" evidence="1">
    <location>
        <begin position="23"/>
        <end position="50"/>
    </location>
</feature>
<dbReference type="RefSeq" id="WP_125956763.1">
    <property type="nucleotide sequence ID" value="NZ_JAQEJV010000004.1"/>
</dbReference>
<dbReference type="OrthoDB" id="2192359at2"/>
<comment type="caution">
    <text evidence="3">The sequence shown here is derived from an EMBL/GenBank/DDBJ whole genome shotgun (WGS) entry which is preliminary data.</text>
</comment>
<feature type="compositionally biased region" description="Basic and acidic residues" evidence="1">
    <location>
        <begin position="24"/>
        <end position="50"/>
    </location>
</feature>